<gene>
    <name evidence="2" type="ORF">A2361_01095</name>
</gene>
<dbReference type="EMBL" id="MGHZ01000020">
    <property type="protein sequence ID" value="OGM80923.1"/>
    <property type="molecule type" value="Genomic_DNA"/>
</dbReference>
<comment type="caution">
    <text evidence="2">The sequence shown here is derived from an EMBL/GenBank/DDBJ whole genome shotgun (WGS) entry which is preliminary data.</text>
</comment>
<dbReference type="Gene3D" id="3.90.550.10">
    <property type="entry name" value="Spore Coat Polysaccharide Biosynthesis Protein SpsA, Chain A"/>
    <property type="match status" value="1"/>
</dbReference>
<dbReference type="Pfam" id="PF00535">
    <property type="entry name" value="Glycos_transf_2"/>
    <property type="match status" value="1"/>
</dbReference>
<dbReference type="InterPro" id="IPR001173">
    <property type="entry name" value="Glyco_trans_2-like"/>
</dbReference>
<evidence type="ECO:0000313" key="2">
    <source>
        <dbReference type="EMBL" id="OGM80923.1"/>
    </source>
</evidence>
<evidence type="ECO:0000259" key="1">
    <source>
        <dbReference type="Pfam" id="PF00535"/>
    </source>
</evidence>
<feature type="domain" description="Glycosyltransferase 2-like" evidence="1">
    <location>
        <begin position="16"/>
        <end position="141"/>
    </location>
</feature>
<name>A0A1F8CX57_9BACT</name>
<accession>A0A1F8CX57</accession>
<dbReference type="AlphaFoldDB" id="A0A1F8CX57"/>
<sequence length="287" mass="34006">MENMDKNVTIWAHTLVKNEARYLWYSVASVINYVDKVLLWDDNSFDITPQIAAELRKMYPDKIDYKRVDSGQDPFAFTKIRQEMLTQTDSDWLLILDGDEVWWEDSIKAVRKLIEERGSELETIVNPYYNLVGDIFHYQDESAGSYKIDGKVGHITVRAINTKIPGLHIDKPHGRQGFYDGDGRPIQERDASKRKFLDVRYLHFTHLVRSESREKDEDVQKRGMKLKYELGNAFPLDFYYPEVFFRERPAMVPTPWERVNKRFLLRAFFETPLRRVRRKIIKPKSGY</sequence>
<dbReference type="Proteomes" id="UP000178848">
    <property type="component" value="Unassembled WGS sequence"/>
</dbReference>
<dbReference type="SUPFAM" id="SSF53448">
    <property type="entry name" value="Nucleotide-diphospho-sugar transferases"/>
    <property type="match status" value="1"/>
</dbReference>
<protein>
    <recommendedName>
        <fullName evidence="1">Glycosyltransferase 2-like domain-containing protein</fullName>
    </recommendedName>
</protein>
<dbReference type="PANTHER" id="PTHR43630">
    <property type="entry name" value="POLY-BETA-1,6-N-ACETYL-D-GLUCOSAMINE SYNTHASE"/>
    <property type="match status" value="1"/>
</dbReference>
<reference evidence="2 3" key="1">
    <citation type="journal article" date="2016" name="Nat. Commun.">
        <title>Thousands of microbial genomes shed light on interconnected biogeochemical processes in an aquifer system.</title>
        <authorList>
            <person name="Anantharaman K."/>
            <person name="Brown C.T."/>
            <person name="Hug L.A."/>
            <person name="Sharon I."/>
            <person name="Castelle C.J."/>
            <person name="Probst A.J."/>
            <person name="Thomas B.C."/>
            <person name="Singh A."/>
            <person name="Wilkins M.J."/>
            <person name="Karaoz U."/>
            <person name="Brodie E.L."/>
            <person name="Williams K.H."/>
            <person name="Hubbard S.S."/>
            <person name="Banfield J.F."/>
        </authorList>
    </citation>
    <scope>NUCLEOTIDE SEQUENCE [LARGE SCALE GENOMIC DNA]</scope>
</reference>
<evidence type="ECO:0000313" key="3">
    <source>
        <dbReference type="Proteomes" id="UP000178848"/>
    </source>
</evidence>
<dbReference type="InterPro" id="IPR029044">
    <property type="entry name" value="Nucleotide-diphossugar_trans"/>
</dbReference>
<dbReference type="PANTHER" id="PTHR43630:SF2">
    <property type="entry name" value="GLYCOSYLTRANSFERASE"/>
    <property type="match status" value="1"/>
</dbReference>
<organism evidence="2 3">
    <name type="scientific">Candidatus Woesebacteria bacterium RIFOXYB1_FULL_40_26</name>
    <dbReference type="NCBI Taxonomy" id="1802539"/>
    <lineage>
        <taxon>Bacteria</taxon>
        <taxon>Candidatus Woeseibacteriota</taxon>
    </lineage>
</organism>
<proteinExistence type="predicted"/>